<protein>
    <submittedName>
        <fullName evidence="2">Hydrolase</fullName>
    </submittedName>
</protein>
<dbReference type="RefSeq" id="WP_116756833.1">
    <property type="nucleotide sequence ID" value="NZ_JBHUEX010000001.1"/>
</dbReference>
<dbReference type="InterPro" id="IPR036691">
    <property type="entry name" value="Endo/exonu/phosph_ase_sf"/>
</dbReference>
<dbReference type="PANTHER" id="PTHR12121:SF36">
    <property type="entry name" value="ENDONUCLEASE_EXONUCLEASE_PHOSPHATASE DOMAIN-CONTAINING PROTEIN"/>
    <property type="match status" value="1"/>
</dbReference>
<feature type="domain" description="Endonuclease/exonuclease/phosphatase" evidence="1">
    <location>
        <begin position="17"/>
        <end position="261"/>
    </location>
</feature>
<dbReference type="PANTHER" id="PTHR12121">
    <property type="entry name" value="CARBON CATABOLITE REPRESSOR PROTEIN 4"/>
    <property type="match status" value="1"/>
</dbReference>
<evidence type="ECO:0000313" key="3">
    <source>
        <dbReference type="Proteomes" id="UP000244893"/>
    </source>
</evidence>
<keyword evidence="3" id="KW-1185">Reference proteome</keyword>
<dbReference type="AlphaFoldDB" id="A0A2V1HPR9"/>
<dbReference type="OrthoDB" id="9793162at2"/>
<comment type="caution">
    <text evidence="2">The sequence shown here is derived from an EMBL/GenBank/DDBJ whole genome shotgun (WGS) entry which is preliminary data.</text>
</comment>
<organism evidence="2 3">
    <name type="scientific">Amnibacterium flavum</name>
    <dbReference type="NCBI Taxonomy" id="2173173"/>
    <lineage>
        <taxon>Bacteria</taxon>
        <taxon>Bacillati</taxon>
        <taxon>Actinomycetota</taxon>
        <taxon>Actinomycetes</taxon>
        <taxon>Micrococcales</taxon>
        <taxon>Microbacteriaceae</taxon>
        <taxon>Amnibacterium</taxon>
    </lineage>
</organism>
<dbReference type="EMBL" id="QEOP01000002">
    <property type="protein sequence ID" value="PVZ94321.1"/>
    <property type="molecule type" value="Genomic_DNA"/>
</dbReference>
<proteinExistence type="predicted"/>
<dbReference type="Pfam" id="PF03372">
    <property type="entry name" value="Exo_endo_phos"/>
    <property type="match status" value="1"/>
</dbReference>
<sequence length="278" mass="30269">MPTSESPDARRRGIRVMSFNLRRQHVPTLRPRLESWSRRAPLVQQLVAEAAPSVLGVQEALPDQDDAVLEGLGSTYRRIGNGRNADGSDERCTIYFDSSRLELLHWHQTALSDHPNVPGSRSWGNVFPRIATVATFADQTNGGQLSVVNTHLDPFSPRSRLASAHRLREVALSLGPSVVVMGDLNARGGSAAVRALLDGGALRDSWSAADRRTSPAYRTLSNYGRPRLGARIDWIFVGSALRVREAAVLGRRFEGKAASDHEPVIAVLEPTTGSADIP</sequence>
<gene>
    <name evidence="2" type="ORF">DDQ50_11365</name>
</gene>
<dbReference type="InterPro" id="IPR050410">
    <property type="entry name" value="CCR4/nocturin_mRNA_transcr"/>
</dbReference>
<evidence type="ECO:0000313" key="2">
    <source>
        <dbReference type="EMBL" id="PVZ94321.1"/>
    </source>
</evidence>
<dbReference type="CDD" id="cd09083">
    <property type="entry name" value="EEP-1"/>
    <property type="match status" value="1"/>
</dbReference>
<evidence type="ECO:0000259" key="1">
    <source>
        <dbReference type="Pfam" id="PF03372"/>
    </source>
</evidence>
<dbReference type="GO" id="GO:0000175">
    <property type="term" value="F:3'-5'-RNA exonuclease activity"/>
    <property type="evidence" value="ECO:0007669"/>
    <property type="project" value="TreeGrafter"/>
</dbReference>
<dbReference type="SUPFAM" id="SSF56219">
    <property type="entry name" value="DNase I-like"/>
    <property type="match status" value="1"/>
</dbReference>
<dbReference type="Proteomes" id="UP000244893">
    <property type="component" value="Unassembled WGS sequence"/>
</dbReference>
<dbReference type="InterPro" id="IPR005135">
    <property type="entry name" value="Endo/exonuclease/phosphatase"/>
</dbReference>
<reference evidence="2 3" key="1">
    <citation type="submission" date="2018-05" db="EMBL/GenBank/DDBJ databases">
        <title>Amnibacterium sp. M8JJ-5, whole genome shotgun sequence.</title>
        <authorList>
            <person name="Tuo L."/>
        </authorList>
    </citation>
    <scope>NUCLEOTIDE SEQUENCE [LARGE SCALE GENOMIC DNA]</scope>
    <source>
        <strain evidence="2 3">M8JJ-5</strain>
    </source>
</reference>
<accession>A0A2V1HPR9</accession>
<dbReference type="Gene3D" id="3.60.10.10">
    <property type="entry name" value="Endonuclease/exonuclease/phosphatase"/>
    <property type="match status" value="1"/>
</dbReference>
<name>A0A2V1HPR9_9MICO</name>
<keyword evidence="2" id="KW-0378">Hydrolase</keyword>